<evidence type="ECO:0000313" key="1">
    <source>
        <dbReference type="EMBL" id="PIO59842.1"/>
    </source>
</evidence>
<dbReference type="Proteomes" id="UP000230423">
    <property type="component" value="Unassembled WGS sequence"/>
</dbReference>
<dbReference type="OrthoDB" id="5859067at2759"/>
<proteinExistence type="predicted"/>
<accession>A0A2G9TQU4</accession>
<dbReference type="EMBL" id="KZ356787">
    <property type="protein sequence ID" value="PIO59842.1"/>
    <property type="molecule type" value="Genomic_DNA"/>
</dbReference>
<dbReference type="AlphaFoldDB" id="A0A2G9TQU4"/>
<organism evidence="1 2">
    <name type="scientific">Teladorsagia circumcincta</name>
    <name type="common">Brown stomach worm</name>
    <name type="synonym">Ostertagia circumcincta</name>
    <dbReference type="NCBI Taxonomy" id="45464"/>
    <lineage>
        <taxon>Eukaryota</taxon>
        <taxon>Metazoa</taxon>
        <taxon>Ecdysozoa</taxon>
        <taxon>Nematoda</taxon>
        <taxon>Chromadorea</taxon>
        <taxon>Rhabditida</taxon>
        <taxon>Rhabditina</taxon>
        <taxon>Rhabditomorpha</taxon>
        <taxon>Strongyloidea</taxon>
        <taxon>Trichostrongylidae</taxon>
        <taxon>Teladorsagia</taxon>
    </lineage>
</organism>
<gene>
    <name evidence="1" type="ORF">TELCIR_18682</name>
</gene>
<protein>
    <submittedName>
        <fullName evidence="1">Uncharacterized protein</fullName>
    </submittedName>
</protein>
<keyword evidence="2" id="KW-1185">Reference proteome</keyword>
<evidence type="ECO:0000313" key="2">
    <source>
        <dbReference type="Proteomes" id="UP000230423"/>
    </source>
</evidence>
<reference evidence="1 2" key="1">
    <citation type="submission" date="2015-09" db="EMBL/GenBank/DDBJ databases">
        <title>Draft genome of the parasitic nematode Teladorsagia circumcincta isolate WARC Sus (inbred).</title>
        <authorList>
            <person name="Mitreva M."/>
        </authorList>
    </citation>
    <scope>NUCLEOTIDE SEQUENCE [LARGE SCALE GENOMIC DNA]</scope>
    <source>
        <strain evidence="1 2">S</strain>
    </source>
</reference>
<sequence length="88" mass="9617">MGLSMVIRYDLLMIVSSRIHAEQKSLWVNAVEKVAASSLASSRPDGLLFTYDVQTTPSKQQPVDKCDLLKQMVASLQLTNGAINGHSL</sequence>
<name>A0A2G9TQU4_TELCI</name>